<protein>
    <submittedName>
        <fullName evidence="1">Uncharacterized protein</fullName>
    </submittedName>
</protein>
<accession>W8JRQ0</accession>
<gene>
    <name evidence="1" type="ORF">M832_06700</name>
</gene>
<dbReference type="EMBL" id="CP006571">
    <property type="protein sequence ID" value="AHK63523.1"/>
    <property type="molecule type" value="Genomic_DNA"/>
</dbReference>
<name>W8JRQ0_9CHLA</name>
<dbReference type="AlphaFoldDB" id="W8JRQ0"/>
<dbReference type="HOGENOM" id="CLU_3249099_0_0_0"/>
<dbReference type="STRING" id="1229831.M832_06700"/>
<evidence type="ECO:0000313" key="2">
    <source>
        <dbReference type="Proteomes" id="UP000019433"/>
    </source>
</evidence>
<dbReference type="KEGG" id="cav:M832_06700"/>
<dbReference type="Proteomes" id="UP000019433">
    <property type="component" value="Chromosome"/>
</dbReference>
<evidence type="ECO:0000313" key="1">
    <source>
        <dbReference type="EMBL" id="AHK63523.1"/>
    </source>
</evidence>
<proteinExistence type="predicted"/>
<reference evidence="1 2" key="1">
    <citation type="journal article" date="2014" name="Syst. Appl. Microbiol.">
        <title>Evidence for the existence of two new members of the family Chlamydiaceae and proposal of Chlamydia avium sp. nov. and Chlamydia gallinacea sp. nov.</title>
        <authorList>
            <person name="Sachse K."/>
            <person name="Laroucau K."/>
            <person name="Riege K."/>
            <person name="Wehner S."/>
            <person name="Dilcher M."/>
            <person name="Creasy H.H."/>
            <person name="Weidmann M."/>
            <person name="Myers G."/>
            <person name="Vorimore F."/>
            <person name="Vicari N."/>
            <person name="Magnino S."/>
            <person name="Liebler-Tenorio E."/>
            <person name="Ruettger A."/>
            <person name="Bavoil P.M."/>
            <person name="Hufert F.T."/>
            <person name="Rossello-Mora R."/>
            <person name="Marz M."/>
        </authorList>
    </citation>
    <scope>NUCLEOTIDE SEQUENCE [LARGE SCALE GENOMIC DNA]</scope>
    <source>
        <strain evidence="1 2">10DC88</strain>
    </source>
</reference>
<organism evidence="1 2">
    <name type="scientific">Chlamydia avium 10DC88</name>
    <dbReference type="NCBI Taxonomy" id="1229831"/>
    <lineage>
        <taxon>Bacteria</taxon>
        <taxon>Pseudomonadati</taxon>
        <taxon>Chlamydiota</taxon>
        <taxon>Chlamydiia</taxon>
        <taxon>Chlamydiales</taxon>
        <taxon>Chlamydiaceae</taxon>
        <taxon>Chlamydia/Chlamydophila group</taxon>
        <taxon>Chlamydia</taxon>
    </lineage>
</organism>
<sequence length="42" mass="4943">MGSFKKVALLFPQAPVAFPLKKGWRHGCSRCKLMQRQIWIRK</sequence>